<dbReference type="PROSITE" id="PS50975">
    <property type="entry name" value="ATP_GRASP"/>
    <property type="match status" value="1"/>
</dbReference>
<evidence type="ECO:0000256" key="1">
    <source>
        <dbReference type="PROSITE-ProRule" id="PRU00409"/>
    </source>
</evidence>
<dbReference type="Gene3D" id="3.30.470.20">
    <property type="entry name" value="ATP-grasp fold, B domain"/>
    <property type="match status" value="1"/>
</dbReference>
<protein>
    <submittedName>
        <fullName evidence="4">Glutathione synthase/RimK-type ligase-like ATP-grasp enzyme</fullName>
    </submittedName>
</protein>
<dbReference type="SUPFAM" id="SSF56059">
    <property type="entry name" value="Glutathione synthetase ATP-binding domain-like"/>
    <property type="match status" value="1"/>
</dbReference>
<dbReference type="GO" id="GO:0005524">
    <property type="term" value="F:ATP binding"/>
    <property type="evidence" value="ECO:0007669"/>
    <property type="project" value="UniProtKB-UniRule"/>
</dbReference>
<keyword evidence="4" id="KW-0436">Ligase</keyword>
<evidence type="ECO:0000313" key="5">
    <source>
        <dbReference type="Proteomes" id="UP000540787"/>
    </source>
</evidence>
<dbReference type="GO" id="GO:0009432">
    <property type="term" value="P:SOS response"/>
    <property type="evidence" value="ECO:0007669"/>
    <property type="project" value="TreeGrafter"/>
</dbReference>
<dbReference type="GO" id="GO:0046872">
    <property type="term" value="F:metal ion binding"/>
    <property type="evidence" value="ECO:0007669"/>
    <property type="project" value="InterPro"/>
</dbReference>
<dbReference type="Pfam" id="PF08443">
    <property type="entry name" value="RimK"/>
    <property type="match status" value="1"/>
</dbReference>
<feature type="domain" description="ATP-grasp" evidence="3">
    <location>
        <begin position="316"/>
        <end position="509"/>
    </location>
</feature>
<comment type="caution">
    <text evidence="4">The sequence shown here is derived from an EMBL/GenBank/DDBJ whole genome shotgun (WGS) entry which is preliminary data.</text>
</comment>
<dbReference type="InterPro" id="IPR011761">
    <property type="entry name" value="ATP-grasp"/>
</dbReference>
<keyword evidence="5" id="KW-1185">Reference proteome</keyword>
<dbReference type="InterPro" id="IPR013815">
    <property type="entry name" value="ATP_grasp_subdomain_1"/>
</dbReference>
<dbReference type="PANTHER" id="PTHR21621">
    <property type="entry name" value="RIBOSOMAL PROTEIN S6 MODIFICATION PROTEIN"/>
    <property type="match status" value="1"/>
</dbReference>
<proteinExistence type="predicted"/>
<dbReference type="GO" id="GO:0018169">
    <property type="term" value="F:ribosomal S6-glutamic acid ligase activity"/>
    <property type="evidence" value="ECO:0007669"/>
    <property type="project" value="TreeGrafter"/>
</dbReference>
<evidence type="ECO:0000256" key="2">
    <source>
        <dbReference type="SAM" id="MobiDB-lite"/>
    </source>
</evidence>
<keyword evidence="1" id="KW-0067">ATP-binding</keyword>
<sequence>MTTLRMISPAVTATQAAPPEPEPHAPAFLIIVDRAGDWRAARTGCTVIEADDFLANPVLDADILVINLCRSYKYLSVGYYCSLMAQARGQQVLPSVKTINDLSRKAIYSLDTGELDRALNDVLGADGSAPMPVEFSMDIRFGRTDYTPLAAVARSIFETFPAPLMRVEFARGDERGEALHIAAIRTQGLKALGEHGRAACEAALGAFAGLPQPVPGARRYRYRIAVLHDPDEELAPSNTGALARLGAVGRELGLTVELIGRQDFARLAEFDALFIRETTAVNHHTYLFAKKAESEGLAVIDDAGSILRCTNKVYLADLLRLHGVPTPRTFTLQHADAQALAAIEAQIDYPMVVKIPDGAFSRGVMKVKDAAEFTRVAEELLQQSALILVQEYMFTEFDWRIGVLNRQVIFASKYWMSKGHWQVAKRDANGKAEFGMASAVPLDEAPADLLAHALHAANLIGDGLYGVDMKMTSRGPVVIEVNDNPNIDAGAEDSVLGDELYRIVLREFVRRLDLLHRQVPAAPC</sequence>
<evidence type="ECO:0000259" key="3">
    <source>
        <dbReference type="PROSITE" id="PS50975"/>
    </source>
</evidence>
<dbReference type="Gene3D" id="3.30.1490.20">
    <property type="entry name" value="ATP-grasp fold, A domain"/>
    <property type="match status" value="1"/>
</dbReference>
<dbReference type="RefSeq" id="WP_221290812.1">
    <property type="nucleotide sequence ID" value="NZ_JACHBX010000006.1"/>
</dbReference>
<dbReference type="InterPro" id="IPR025839">
    <property type="entry name" value="RLAN_dom"/>
</dbReference>
<dbReference type="AlphaFoldDB" id="A0A7X0CGM0"/>
<accession>A0A7X0CGM0</accession>
<gene>
    <name evidence="4" type="ORF">HD842_004541</name>
</gene>
<feature type="region of interest" description="Disordered" evidence="2">
    <location>
        <begin position="1"/>
        <end position="22"/>
    </location>
</feature>
<name>A0A7X0CGM0_9BURK</name>
<dbReference type="PANTHER" id="PTHR21621:SF0">
    <property type="entry name" value="BETA-CITRYLGLUTAMATE SYNTHASE B-RELATED"/>
    <property type="match status" value="1"/>
</dbReference>
<organism evidence="4 5">
    <name type="scientific">Massilia aurea</name>
    <dbReference type="NCBI Taxonomy" id="373040"/>
    <lineage>
        <taxon>Bacteria</taxon>
        <taxon>Pseudomonadati</taxon>
        <taxon>Pseudomonadota</taxon>
        <taxon>Betaproteobacteria</taxon>
        <taxon>Burkholderiales</taxon>
        <taxon>Oxalobacteraceae</taxon>
        <taxon>Telluria group</taxon>
        <taxon>Massilia</taxon>
    </lineage>
</organism>
<keyword evidence="1" id="KW-0547">Nucleotide-binding</keyword>
<dbReference type="GO" id="GO:0005737">
    <property type="term" value="C:cytoplasm"/>
    <property type="evidence" value="ECO:0007669"/>
    <property type="project" value="TreeGrafter"/>
</dbReference>
<dbReference type="EMBL" id="JACHBX010000006">
    <property type="protein sequence ID" value="MBB6136363.1"/>
    <property type="molecule type" value="Genomic_DNA"/>
</dbReference>
<dbReference type="Proteomes" id="UP000540787">
    <property type="component" value="Unassembled WGS sequence"/>
</dbReference>
<dbReference type="Pfam" id="PF14401">
    <property type="entry name" value="RLAN"/>
    <property type="match status" value="1"/>
</dbReference>
<reference evidence="4 5" key="1">
    <citation type="submission" date="2020-08" db="EMBL/GenBank/DDBJ databases">
        <title>The Agave Microbiome: Exploring the role of microbial communities in plant adaptations to desert environments.</title>
        <authorList>
            <person name="Partida-Martinez L.P."/>
        </authorList>
    </citation>
    <scope>NUCLEOTIDE SEQUENCE [LARGE SCALE GENOMIC DNA]</scope>
    <source>
        <strain evidence="4 5">AT3.2</strain>
    </source>
</reference>
<dbReference type="InterPro" id="IPR013651">
    <property type="entry name" value="ATP-grasp_RimK-type"/>
</dbReference>
<evidence type="ECO:0000313" key="4">
    <source>
        <dbReference type="EMBL" id="MBB6136363.1"/>
    </source>
</evidence>